<reference evidence="2" key="2">
    <citation type="submission" date="2015-01" db="EMBL/GenBank/DDBJ databases">
        <title>Evolutionary Origins and Diversification of the Mycorrhizal Mutualists.</title>
        <authorList>
            <consortium name="DOE Joint Genome Institute"/>
            <consortium name="Mycorrhizal Genomics Consortium"/>
            <person name="Kohler A."/>
            <person name="Kuo A."/>
            <person name="Nagy L.G."/>
            <person name="Floudas D."/>
            <person name="Copeland A."/>
            <person name="Barry K.W."/>
            <person name="Cichocki N."/>
            <person name="Veneault-Fourrey C."/>
            <person name="LaButti K."/>
            <person name="Lindquist E.A."/>
            <person name="Lipzen A."/>
            <person name="Lundell T."/>
            <person name="Morin E."/>
            <person name="Murat C."/>
            <person name="Riley R."/>
            <person name="Ohm R."/>
            <person name="Sun H."/>
            <person name="Tunlid A."/>
            <person name="Henrissat B."/>
            <person name="Grigoriev I.V."/>
            <person name="Hibbett D.S."/>
            <person name="Martin F."/>
        </authorList>
    </citation>
    <scope>NUCLEOTIDE SEQUENCE [LARGE SCALE GENOMIC DNA]</scope>
    <source>
        <strain evidence="2">MUT 4182</strain>
    </source>
</reference>
<gene>
    <name evidence="1" type="ORF">M407DRAFT_27005</name>
</gene>
<dbReference type="STRING" id="1051891.A0A0C3QEQ2"/>
<keyword evidence="2" id="KW-1185">Reference proteome</keyword>
<protein>
    <submittedName>
        <fullName evidence="1">Uncharacterized protein</fullName>
    </submittedName>
</protein>
<name>A0A0C3QEQ2_9AGAM</name>
<proteinExistence type="predicted"/>
<dbReference type="AlphaFoldDB" id="A0A0C3QEQ2"/>
<evidence type="ECO:0000313" key="1">
    <source>
        <dbReference type="EMBL" id="KIO23554.1"/>
    </source>
</evidence>
<dbReference type="EMBL" id="KN823082">
    <property type="protein sequence ID" value="KIO23554.1"/>
    <property type="molecule type" value="Genomic_DNA"/>
</dbReference>
<dbReference type="OrthoDB" id="1262810at2759"/>
<dbReference type="HOGENOM" id="CLU_1289785_0_0_1"/>
<reference evidence="1 2" key="1">
    <citation type="submission" date="2014-04" db="EMBL/GenBank/DDBJ databases">
        <authorList>
            <consortium name="DOE Joint Genome Institute"/>
            <person name="Kuo A."/>
            <person name="Girlanda M."/>
            <person name="Perotto S."/>
            <person name="Kohler A."/>
            <person name="Nagy L.G."/>
            <person name="Floudas D."/>
            <person name="Copeland A."/>
            <person name="Barry K.W."/>
            <person name="Cichocki N."/>
            <person name="Veneault-Fourrey C."/>
            <person name="LaButti K."/>
            <person name="Lindquist E.A."/>
            <person name="Lipzen A."/>
            <person name="Lundell T."/>
            <person name="Morin E."/>
            <person name="Murat C."/>
            <person name="Sun H."/>
            <person name="Tunlid A."/>
            <person name="Henrissat B."/>
            <person name="Grigoriev I.V."/>
            <person name="Hibbett D.S."/>
            <person name="Martin F."/>
            <person name="Nordberg H.P."/>
            <person name="Cantor M.N."/>
            <person name="Hua S.X."/>
        </authorList>
    </citation>
    <scope>NUCLEOTIDE SEQUENCE [LARGE SCALE GENOMIC DNA]</scope>
    <source>
        <strain evidence="1 2">MUT 4182</strain>
    </source>
</reference>
<sequence>MFRDLMTKELPESMLFLKHITTVVLKEIDGGGNETVLATAKIENADAVALQRSRNRGRDSHHKLTTTVQISSNPVSTRDWIIVNFVEKYQTASGHMARRLGRPQAEVEKDMSADKLLTHVALALPVPEHRATFPLHINAVLALTSSRQNLWNAQDVVSGTREEFLVEWNRVIFSELVPKAWASLMEHLVAPPRAVNVFDAWPSSVAARDGDPGY</sequence>
<dbReference type="PANTHER" id="PTHR46919:SF2">
    <property type="entry name" value="SACSIN"/>
    <property type="match status" value="1"/>
</dbReference>
<evidence type="ECO:0000313" key="2">
    <source>
        <dbReference type="Proteomes" id="UP000054248"/>
    </source>
</evidence>
<accession>A0A0C3QEQ2</accession>
<dbReference type="Proteomes" id="UP000054248">
    <property type="component" value="Unassembled WGS sequence"/>
</dbReference>
<dbReference type="PANTHER" id="PTHR46919">
    <property type="entry name" value="ZINC FINGER, C3HC4 TYPE (RING FINGER) FAMILY PROTEIN"/>
    <property type="match status" value="1"/>
</dbReference>
<organism evidence="1 2">
    <name type="scientific">Tulasnella calospora MUT 4182</name>
    <dbReference type="NCBI Taxonomy" id="1051891"/>
    <lineage>
        <taxon>Eukaryota</taxon>
        <taxon>Fungi</taxon>
        <taxon>Dikarya</taxon>
        <taxon>Basidiomycota</taxon>
        <taxon>Agaricomycotina</taxon>
        <taxon>Agaricomycetes</taxon>
        <taxon>Cantharellales</taxon>
        <taxon>Tulasnellaceae</taxon>
        <taxon>Tulasnella</taxon>
    </lineage>
</organism>